<sequence length="97" mass="11623">MNHPADQYRHHLKPFIISKLEEFKLLGYGEVKVDEFWTYLISKKWKKQKEELQMHEIVSDILSVKANDFMNYATVESFKTSSWMGSEENQRLLKELI</sequence>
<evidence type="ECO:0000313" key="2">
    <source>
        <dbReference type="Proteomes" id="UP000626844"/>
    </source>
</evidence>
<proteinExistence type="predicted"/>
<dbReference type="Proteomes" id="UP000626844">
    <property type="component" value="Unassembled WGS sequence"/>
</dbReference>
<dbReference type="RefSeq" id="WP_191158826.1">
    <property type="nucleotide sequence ID" value="NZ_JACXAI010000016.1"/>
</dbReference>
<dbReference type="Pfam" id="PF13797">
    <property type="entry name" value="Post_transc_reg"/>
    <property type="match status" value="1"/>
</dbReference>
<organism evidence="1 2">
    <name type="scientific">Metabacillus arenae</name>
    <dbReference type="NCBI Taxonomy" id="2771434"/>
    <lineage>
        <taxon>Bacteria</taxon>
        <taxon>Bacillati</taxon>
        <taxon>Bacillota</taxon>
        <taxon>Bacilli</taxon>
        <taxon>Bacillales</taxon>
        <taxon>Bacillaceae</taxon>
        <taxon>Metabacillus</taxon>
    </lineage>
</organism>
<evidence type="ECO:0000313" key="1">
    <source>
        <dbReference type="EMBL" id="MBD1381233.1"/>
    </source>
</evidence>
<name>A0A926NJQ4_9BACI</name>
<reference evidence="1" key="1">
    <citation type="submission" date="2020-09" db="EMBL/GenBank/DDBJ databases">
        <title>A novel bacterium of genus Bacillus, isolated from South China Sea.</title>
        <authorList>
            <person name="Huang H."/>
            <person name="Mo K."/>
            <person name="Hu Y."/>
        </authorList>
    </citation>
    <scope>NUCLEOTIDE SEQUENCE</scope>
    <source>
        <strain evidence="1">IB182487</strain>
    </source>
</reference>
<keyword evidence="2" id="KW-1185">Reference proteome</keyword>
<dbReference type="EMBL" id="JACXAI010000016">
    <property type="protein sequence ID" value="MBD1381233.1"/>
    <property type="molecule type" value="Genomic_DNA"/>
</dbReference>
<comment type="caution">
    <text evidence="1">The sequence shown here is derived from an EMBL/GenBank/DDBJ whole genome shotgun (WGS) entry which is preliminary data.</text>
</comment>
<dbReference type="AlphaFoldDB" id="A0A926NJQ4"/>
<protein>
    <submittedName>
        <fullName evidence="1">Post-transcriptional regulator</fullName>
    </submittedName>
</protein>
<accession>A0A926NJQ4</accession>
<dbReference type="InterPro" id="IPR025716">
    <property type="entry name" value="Post-transcriptional_regulator"/>
</dbReference>
<gene>
    <name evidence="1" type="ORF">IC621_13415</name>
</gene>